<name>A0A7H4MRR1_KLEVA</name>
<dbReference type="Proteomes" id="UP000254545">
    <property type="component" value="Unassembled WGS sequence"/>
</dbReference>
<reference evidence="1 2" key="1">
    <citation type="submission" date="2018-06" db="EMBL/GenBank/DDBJ databases">
        <authorList>
            <consortium name="Pathogen Informatics"/>
            <person name="Doyle S."/>
        </authorList>
    </citation>
    <scope>NUCLEOTIDE SEQUENCE [LARGE SCALE GENOMIC DNA]</scope>
    <source>
        <strain evidence="1 2">NCTC9177</strain>
    </source>
</reference>
<gene>
    <name evidence="1" type="ORF">NCTC9177_06977</name>
</gene>
<sequence length="154" mass="17128">MLIQLITAQPLKSEGFVVWNIVLFGAEIDPQTLLKERAYRVLPETQELIERQAVNRRRGERLYKIAMRLSLLAGGGQPFTSVALVLVFLEISDVERHARVQMGDMSFDPGFAGVAVKLLVASETVALADIIHQLLHQHRGKALAVVLDRTARCS</sequence>
<evidence type="ECO:0000313" key="2">
    <source>
        <dbReference type="Proteomes" id="UP000254545"/>
    </source>
</evidence>
<proteinExistence type="predicted"/>
<dbReference type="AlphaFoldDB" id="A0A7H4MRR1"/>
<organism evidence="1 2">
    <name type="scientific">Klebsiella variicola</name>
    <dbReference type="NCBI Taxonomy" id="244366"/>
    <lineage>
        <taxon>Bacteria</taxon>
        <taxon>Pseudomonadati</taxon>
        <taxon>Pseudomonadota</taxon>
        <taxon>Gammaproteobacteria</taxon>
        <taxon>Enterobacterales</taxon>
        <taxon>Enterobacteriaceae</taxon>
        <taxon>Klebsiella/Raoultella group</taxon>
        <taxon>Klebsiella</taxon>
        <taxon>Klebsiella pneumoniae complex</taxon>
    </lineage>
</organism>
<comment type="caution">
    <text evidence="1">The sequence shown here is derived from an EMBL/GenBank/DDBJ whole genome shotgun (WGS) entry which is preliminary data.</text>
</comment>
<dbReference type="EMBL" id="UGKR01000003">
    <property type="protein sequence ID" value="STS93011.1"/>
    <property type="molecule type" value="Genomic_DNA"/>
</dbReference>
<protein>
    <submittedName>
        <fullName evidence="1">Uncharacterized protein</fullName>
    </submittedName>
</protein>
<accession>A0A7H4MRR1</accession>
<evidence type="ECO:0000313" key="1">
    <source>
        <dbReference type="EMBL" id="STS93011.1"/>
    </source>
</evidence>